<evidence type="ECO:0008006" key="4">
    <source>
        <dbReference type="Google" id="ProtNLM"/>
    </source>
</evidence>
<feature type="signal peptide" evidence="1">
    <location>
        <begin position="1"/>
        <end position="24"/>
    </location>
</feature>
<evidence type="ECO:0000256" key="1">
    <source>
        <dbReference type="SAM" id="SignalP"/>
    </source>
</evidence>
<dbReference type="AlphaFoldDB" id="A0A1X2I8N2"/>
<feature type="chain" id="PRO_5012620280" description="Transmembrane protein" evidence="1">
    <location>
        <begin position="25"/>
        <end position="58"/>
    </location>
</feature>
<organism evidence="2 3">
    <name type="scientific">Absidia repens</name>
    <dbReference type="NCBI Taxonomy" id="90262"/>
    <lineage>
        <taxon>Eukaryota</taxon>
        <taxon>Fungi</taxon>
        <taxon>Fungi incertae sedis</taxon>
        <taxon>Mucoromycota</taxon>
        <taxon>Mucoromycotina</taxon>
        <taxon>Mucoromycetes</taxon>
        <taxon>Mucorales</taxon>
        <taxon>Cunninghamellaceae</taxon>
        <taxon>Absidia</taxon>
    </lineage>
</organism>
<gene>
    <name evidence="2" type="ORF">BCR42DRAFT_420719</name>
</gene>
<accession>A0A1X2I8N2</accession>
<protein>
    <recommendedName>
        <fullName evidence="4">Transmembrane protein</fullName>
    </recommendedName>
</protein>
<name>A0A1X2I8N2_9FUNG</name>
<keyword evidence="3" id="KW-1185">Reference proteome</keyword>
<comment type="caution">
    <text evidence="2">The sequence shown here is derived from an EMBL/GenBank/DDBJ whole genome shotgun (WGS) entry which is preliminary data.</text>
</comment>
<dbReference type="Proteomes" id="UP000193560">
    <property type="component" value="Unassembled WGS sequence"/>
</dbReference>
<evidence type="ECO:0000313" key="3">
    <source>
        <dbReference type="Proteomes" id="UP000193560"/>
    </source>
</evidence>
<sequence>MATAIHTLIFTVILLLVIAPLPNALVFDADLISNPLIHDVRAIHPIRRRLSNPLSFKK</sequence>
<evidence type="ECO:0000313" key="2">
    <source>
        <dbReference type="EMBL" id="ORZ11830.1"/>
    </source>
</evidence>
<proteinExistence type="predicted"/>
<keyword evidence="1" id="KW-0732">Signal</keyword>
<reference evidence="2 3" key="1">
    <citation type="submission" date="2016-07" db="EMBL/GenBank/DDBJ databases">
        <title>Pervasive Adenine N6-methylation of Active Genes in Fungi.</title>
        <authorList>
            <consortium name="DOE Joint Genome Institute"/>
            <person name="Mondo S.J."/>
            <person name="Dannebaum R.O."/>
            <person name="Kuo R.C."/>
            <person name="Labutti K."/>
            <person name="Haridas S."/>
            <person name="Kuo A."/>
            <person name="Salamov A."/>
            <person name="Ahrendt S.R."/>
            <person name="Lipzen A."/>
            <person name="Sullivan W."/>
            <person name="Andreopoulos W.B."/>
            <person name="Clum A."/>
            <person name="Lindquist E."/>
            <person name="Daum C."/>
            <person name="Ramamoorthy G.K."/>
            <person name="Gryganskyi A."/>
            <person name="Culley D."/>
            <person name="Magnuson J.K."/>
            <person name="James T.Y."/>
            <person name="O'Malley M.A."/>
            <person name="Stajich J.E."/>
            <person name="Spatafora J.W."/>
            <person name="Visel A."/>
            <person name="Grigoriev I.V."/>
        </authorList>
    </citation>
    <scope>NUCLEOTIDE SEQUENCE [LARGE SCALE GENOMIC DNA]</scope>
    <source>
        <strain evidence="2 3">NRRL 1336</strain>
    </source>
</reference>
<dbReference type="EMBL" id="MCGE01000020">
    <property type="protein sequence ID" value="ORZ11830.1"/>
    <property type="molecule type" value="Genomic_DNA"/>
</dbReference>